<evidence type="ECO:0000313" key="2">
    <source>
        <dbReference type="EMBL" id="GFH14426.1"/>
    </source>
</evidence>
<proteinExistence type="predicted"/>
<feature type="compositionally biased region" description="Polar residues" evidence="1">
    <location>
        <begin position="54"/>
        <end position="76"/>
    </location>
</feature>
<evidence type="ECO:0000313" key="3">
    <source>
        <dbReference type="Proteomes" id="UP000485058"/>
    </source>
</evidence>
<dbReference type="EMBL" id="BLLF01000724">
    <property type="protein sequence ID" value="GFH14426.1"/>
    <property type="molecule type" value="Genomic_DNA"/>
</dbReference>
<protein>
    <submittedName>
        <fullName evidence="2">Uncharacterized protein</fullName>
    </submittedName>
</protein>
<reference evidence="2 3" key="1">
    <citation type="submission" date="2020-02" db="EMBL/GenBank/DDBJ databases">
        <title>Draft genome sequence of Haematococcus lacustris strain NIES-144.</title>
        <authorList>
            <person name="Morimoto D."/>
            <person name="Nakagawa S."/>
            <person name="Yoshida T."/>
            <person name="Sawayama S."/>
        </authorList>
    </citation>
    <scope>NUCLEOTIDE SEQUENCE [LARGE SCALE GENOMIC DNA]</scope>
    <source>
        <strain evidence="2 3">NIES-144</strain>
    </source>
</reference>
<feature type="region of interest" description="Disordered" evidence="1">
    <location>
        <begin position="51"/>
        <end position="82"/>
    </location>
</feature>
<organism evidence="2 3">
    <name type="scientific">Haematococcus lacustris</name>
    <name type="common">Green alga</name>
    <name type="synonym">Haematococcus pluvialis</name>
    <dbReference type="NCBI Taxonomy" id="44745"/>
    <lineage>
        <taxon>Eukaryota</taxon>
        <taxon>Viridiplantae</taxon>
        <taxon>Chlorophyta</taxon>
        <taxon>core chlorophytes</taxon>
        <taxon>Chlorophyceae</taxon>
        <taxon>CS clade</taxon>
        <taxon>Chlamydomonadales</taxon>
        <taxon>Haematococcaceae</taxon>
        <taxon>Haematococcus</taxon>
    </lineage>
</organism>
<evidence type="ECO:0000256" key="1">
    <source>
        <dbReference type="SAM" id="MobiDB-lite"/>
    </source>
</evidence>
<accession>A0A699Z570</accession>
<dbReference type="Proteomes" id="UP000485058">
    <property type="component" value="Unassembled WGS sequence"/>
</dbReference>
<gene>
    <name evidence="2" type="ORF">HaLaN_10477</name>
</gene>
<dbReference type="AlphaFoldDB" id="A0A699Z570"/>
<sequence length="98" mass="10083">MLCSGPCMTPSLEAMLSTVNTAATTVTPQSSHSFSAGPAHPHSCRAISWKAERSSQCSPPLRRTTPSVRSPGSQESDAGAGVELILQGWTGASDARAA</sequence>
<comment type="caution">
    <text evidence="2">The sequence shown here is derived from an EMBL/GenBank/DDBJ whole genome shotgun (WGS) entry which is preliminary data.</text>
</comment>
<keyword evidence="3" id="KW-1185">Reference proteome</keyword>
<name>A0A699Z570_HAELA</name>